<accession>A0AAD3D8J1</accession>
<gene>
    <name evidence="2" type="ORF">CTEN210_16290</name>
</gene>
<feature type="signal peptide" evidence="1">
    <location>
        <begin position="1"/>
        <end position="20"/>
    </location>
</feature>
<name>A0AAD3D8J1_9STRA</name>
<reference evidence="2 3" key="1">
    <citation type="journal article" date="2021" name="Sci. Rep.">
        <title>The genome of the diatom Chaetoceros tenuissimus carries an ancient integrated fragment of an extant virus.</title>
        <authorList>
            <person name="Hongo Y."/>
            <person name="Kimura K."/>
            <person name="Takaki Y."/>
            <person name="Yoshida Y."/>
            <person name="Baba S."/>
            <person name="Kobayashi G."/>
            <person name="Nagasaki K."/>
            <person name="Hano T."/>
            <person name="Tomaru Y."/>
        </authorList>
    </citation>
    <scope>NUCLEOTIDE SEQUENCE [LARGE SCALE GENOMIC DNA]</scope>
    <source>
        <strain evidence="2 3">NIES-3715</strain>
    </source>
</reference>
<proteinExistence type="predicted"/>
<evidence type="ECO:0000313" key="3">
    <source>
        <dbReference type="Proteomes" id="UP001054902"/>
    </source>
</evidence>
<feature type="chain" id="PRO_5042124634" description="PsbP C-terminal domain-containing protein" evidence="1">
    <location>
        <begin position="21"/>
        <end position="277"/>
    </location>
</feature>
<comment type="caution">
    <text evidence="2">The sequence shown here is derived from an EMBL/GenBank/DDBJ whole genome shotgun (WGS) entry which is preliminary data.</text>
</comment>
<dbReference type="AlphaFoldDB" id="A0AAD3D8J1"/>
<sequence>MKVSSLTALSLALAFQNGKCFQVQKPHRISPPMNQTPSDEAVHVTSRKQFNKQIAASLASLTLLMNNPESSQALAGQTGGVGGLGKTKPQTGVVFASEEANDTSIQIPGTYNTELIGPDGTNVLLSFYAAWPMLKSQGIESRDLANAEASFVQVASKPAYYVEGGEKAPTLKKSFFTDTILAQTGKFGAYGQPTDVKVSKVDNNGKRDLYLLSFTTLTPAMRESDRKYYVSCKVIGESVYMLVTGTTLGRFKSQENLLKKISDSFEVVEAPKSSLRR</sequence>
<evidence type="ECO:0008006" key="4">
    <source>
        <dbReference type="Google" id="ProtNLM"/>
    </source>
</evidence>
<keyword evidence="1" id="KW-0732">Signal</keyword>
<evidence type="ECO:0000256" key="1">
    <source>
        <dbReference type="SAM" id="SignalP"/>
    </source>
</evidence>
<organism evidence="2 3">
    <name type="scientific">Chaetoceros tenuissimus</name>
    <dbReference type="NCBI Taxonomy" id="426638"/>
    <lineage>
        <taxon>Eukaryota</taxon>
        <taxon>Sar</taxon>
        <taxon>Stramenopiles</taxon>
        <taxon>Ochrophyta</taxon>
        <taxon>Bacillariophyta</taxon>
        <taxon>Coscinodiscophyceae</taxon>
        <taxon>Chaetocerotophycidae</taxon>
        <taxon>Chaetocerotales</taxon>
        <taxon>Chaetocerotaceae</taxon>
        <taxon>Chaetoceros</taxon>
    </lineage>
</organism>
<keyword evidence="3" id="KW-1185">Reference proteome</keyword>
<dbReference type="Proteomes" id="UP001054902">
    <property type="component" value="Unassembled WGS sequence"/>
</dbReference>
<evidence type="ECO:0000313" key="2">
    <source>
        <dbReference type="EMBL" id="GFH59814.1"/>
    </source>
</evidence>
<protein>
    <recommendedName>
        <fullName evidence="4">PsbP C-terminal domain-containing protein</fullName>
    </recommendedName>
</protein>
<dbReference type="EMBL" id="BLLK01000069">
    <property type="protein sequence ID" value="GFH59814.1"/>
    <property type="molecule type" value="Genomic_DNA"/>
</dbReference>